<evidence type="ECO:0000256" key="3">
    <source>
        <dbReference type="ARBA" id="ARBA00023237"/>
    </source>
</evidence>
<dbReference type="STRING" id="638303.Thal_1030"/>
<dbReference type="InterPro" id="IPR011990">
    <property type="entry name" value="TPR-like_helical_dom_sf"/>
</dbReference>
<dbReference type="PROSITE" id="PS51257">
    <property type="entry name" value="PROKAR_LIPOPROTEIN"/>
    <property type="match status" value="1"/>
</dbReference>
<keyword evidence="1" id="KW-0732">Signal</keyword>
<dbReference type="RefSeq" id="WP_012992068.1">
    <property type="nucleotide sequence ID" value="NC_013894.1"/>
</dbReference>
<name>D3SLN2_THEAH</name>
<evidence type="ECO:0000259" key="4">
    <source>
        <dbReference type="Pfam" id="PF13525"/>
    </source>
</evidence>
<protein>
    <submittedName>
        <fullName evidence="5">Outer membrane assembly lipoprotein YfiO</fullName>
    </submittedName>
</protein>
<keyword evidence="5" id="KW-0449">Lipoprotein</keyword>
<dbReference type="OrthoDB" id="11267at2"/>
<evidence type="ECO:0000256" key="2">
    <source>
        <dbReference type="ARBA" id="ARBA00023136"/>
    </source>
</evidence>
<dbReference type="InterPro" id="IPR017689">
    <property type="entry name" value="BamD"/>
</dbReference>
<keyword evidence="2" id="KW-0472">Membrane</keyword>
<dbReference type="Gene3D" id="1.25.40.10">
    <property type="entry name" value="Tetratricopeptide repeat domain"/>
    <property type="match status" value="1"/>
</dbReference>
<sequence>MKNRNLIGFFLLLLLLGSCAKVTEEKRAKIAQDLYSEGMAAYASRDYGKAIERLKEALRYLENLTPSQIKDAKYAIADSYYMKKDYVNAVVYLEDFVASYPGLPETERAFYQLVDSYMKVAPDAYRDQSYTLKALDKAREFLSKYPSSPYADKVGDLIQQAVEKLAKHQYLIARFYEDYGYYYSAALRYRDLLINYPEQISDAEVSYRYIRSLLLVRKQADKRKEYYQGLIEDAYKSLAAARSEDEKRAIGKRINFLKSQVERWERIADESYKEGIKALQKYREVYGENNYYRELEKLSRR</sequence>
<dbReference type="HOGENOM" id="CLU_902478_0_0_0"/>
<organism evidence="5 6">
    <name type="scientific">Thermocrinis albus (strain DSM 14484 / JCM 11386 / HI 11/12)</name>
    <dbReference type="NCBI Taxonomy" id="638303"/>
    <lineage>
        <taxon>Bacteria</taxon>
        <taxon>Pseudomonadati</taxon>
        <taxon>Aquificota</taxon>
        <taxon>Aquificia</taxon>
        <taxon>Aquificales</taxon>
        <taxon>Aquificaceae</taxon>
        <taxon>Thermocrinis</taxon>
    </lineage>
</organism>
<proteinExistence type="predicted"/>
<evidence type="ECO:0000256" key="1">
    <source>
        <dbReference type="ARBA" id="ARBA00022729"/>
    </source>
</evidence>
<gene>
    <name evidence="5" type="ordered locus">Thal_1030</name>
</gene>
<accession>D3SLN2</accession>
<dbReference type="AlphaFoldDB" id="D3SLN2"/>
<feature type="domain" description="Outer membrane lipoprotein BamD-like" evidence="4">
    <location>
        <begin position="29"/>
        <end position="204"/>
    </location>
</feature>
<dbReference type="NCBIfam" id="TIGR03302">
    <property type="entry name" value="OM_YfiO"/>
    <property type="match status" value="1"/>
</dbReference>
<dbReference type="EMBL" id="CP001931">
    <property type="protein sequence ID" value="ADC89662.1"/>
    <property type="molecule type" value="Genomic_DNA"/>
</dbReference>
<dbReference type="InterPro" id="IPR039565">
    <property type="entry name" value="BamD-like"/>
</dbReference>
<dbReference type="Proteomes" id="UP000002043">
    <property type="component" value="Chromosome"/>
</dbReference>
<dbReference type="eggNOG" id="COG4105">
    <property type="taxonomic scope" value="Bacteria"/>
</dbReference>
<keyword evidence="6" id="KW-1185">Reference proteome</keyword>
<dbReference type="KEGG" id="tal:Thal_1030"/>
<keyword evidence="3" id="KW-0998">Cell outer membrane</keyword>
<reference evidence="6" key="1">
    <citation type="journal article" date="2010" name="Stand. Genomic Sci.">
        <title>Complete genome sequence of Thermocrinis albus type strain (HI 11/12T).</title>
        <authorList>
            <person name="Wirth R."/>
            <person name="Sikorski J."/>
            <person name="Brambilla E."/>
            <person name="Misra M."/>
            <person name="Lapidus A."/>
            <person name="Copeland A."/>
            <person name="Nolan M."/>
            <person name="Lucas S."/>
            <person name="Chen F."/>
            <person name="Tice H."/>
            <person name="Cheng J.F."/>
            <person name="Han C."/>
            <person name="Detter J.C."/>
            <person name="Tapia R."/>
            <person name="Bruce D."/>
            <person name="Goodwin L."/>
            <person name="Pitluck S."/>
            <person name="Pati A."/>
            <person name="Anderson I."/>
            <person name="Ivanova N."/>
            <person name="Mavromatis K."/>
            <person name="Mikhailova N."/>
            <person name="Chen A."/>
            <person name="Palaniappan K."/>
            <person name="Bilek Y."/>
            <person name="Hader T."/>
            <person name="Land M."/>
            <person name="Hauser L."/>
            <person name="Chang Y.J."/>
            <person name="Jeffries C.D."/>
            <person name="Tindall B.J."/>
            <person name="Rohde M."/>
            <person name="Goker M."/>
            <person name="Bristow J."/>
            <person name="Eisen J.A."/>
            <person name="Markowitz V."/>
            <person name="Hugenholtz P."/>
            <person name="Kyrpides N.C."/>
            <person name="Klenk H.P."/>
        </authorList>
    </citation>
    <scope>NUCLEOTIDE SEQUENCE [LARGE SCALE GENOMIC DNA]</scope>
    <source>
        <strain evidence="6">DSM 14484 / JCM 11386 / HI 11/12</strain>
    </source>
</reference>
<dbReference type="Pfam" id="PF13525">
    <property type="entry name" value="YfiO"/>
    <property type="match status" value="1"/>
</dbReference>
<evidence type="ECO:0000313" key="6">
    <source>
        <dbReference type="Proteomes" id="UP000002043"/>
    </source>
</evidence>
<evidence type="ECO:0000313" key="5">
    <source>
        <dbReference type="EMBL" id="ADC89662.1"/>
    </source>
</evidence>
<dbReference type="SUPFAM" id="SSF48452">
    <property type="entry name" value="TPR-like"/>
    <property type="match status" value="1"/>
</dbReference>